<dbReference type="Pfam" id="PF14687">
    <property type="entry name" value="DUF4460"/>
    <property type="match status" value="1"/>
</dbReference>
<proteinExistence type="predicted"/>
<accession>A0A1I8J2Z4</accession>
<evidence type="ECO:0000259" key="2">
    <source>
        <dbReference type="Pfam" id="PF14687"/>
    </source>
</evidence>
<sequence>QCWHPANGALMLLANTPNLALRTCRRCCMTYSKALKSLKPLLQAVHPDLFETEPKLQAVNLASLQRLHLLLSDLSQGRVVRGSRHSFQFFLKRAGASGEAATLSVTASSGRLDDSSASRPQEPPQSAFQWRSVSPKSAGRPASSDLSSWLVSVAPEARSKSARSNQISDACGRLEAVLANRTGAASIRWQSDWTLGHYLRSLSALETLLSTRPGLGDRLRGRRVVFAPGKTGVGVMNSDRLLNPADVPEAWLAALLPDDASIKPQLDRICRLERAVSILLHGARVVRHSSVHGALTLAEYEACLLRLVSGLAGLYRRLYSDRRFRKSFNRFDLTFKYDLAKLSVAVEDSSGHVTRLPTKPDWPVVVPARNPAFQLLEALIRLDAGDSEMGRGSRAANWSVVSELADQCVLKHSLDSVSVDSSLSAPDSVACLERLLMMPANSALKDLKIRVTRFRSVLESGEICVAVGDV</sequence>
<keyword evidence="4" id="KW-1185">Reference proteome</keyword>
<dbReference type="Proteomes" id="UP000095280">
    <property type="component" value="Unplaced"/>
</dbReference>
<dbReference type="Pfam" id="PF14688">
    <property type="entry name" value="DUF4461"/>
    <property type="match status" value="1"/>
</dbReference>
<dbReference type="PANTHER" id="PTHR31596">
    <property type="entry name" value="T-CELL ACTIVATION INHIBITOR, MITOCHONDRIAL"/>
    <property type="match status" value="1"/>
</dbReference>
<dbReference type="InterPro" id="IPR027989">
    <property type="entry name" value="DUF4461"/>
</dbReference>
<feature type="domain" description="DUF4460" evidence="2">
    <location>
        <begin position="32"/>
        <end position="93"/>
    </location>
</feature>
<reference evidence="5" key="1">
    <citation type="submission" date="2016-11" db="UniProtKB">
        <authorList>
            <consortium name="WormBaseParasite"/>
        </authorList>
    </citation>
    <scope>IDENTIFICATION</scope>
</reference>
<dbReference type="AlphaFoldDB" id="A0A1I8J2Z4"/>
<name>A0A1I8J2Z4_9PLAT</name>
<dbReference type="InterPro" id="IPR027986">
    <property type="entry name" value="TCAIM"/>
</dbReference>
<evidence type="ECO:0000313" key="4">
    <source>
        <dbReference type="Proteomes" id="UP000095280"/>
    </source>
</evidence>
<dbReference type="GO" id="GO:0005739">
    <property type="term" value="C:mitochondrion"/>
    <property type="evidence" value="ECO:0007669"/>
    <property type="project" value="TreeGrafter"/>
</dbReference>
<organism evidence="4 5">
    <name type="scientific">Macrostomum lignano</name>
    <dbReference type="NCBI Taxonomy" id="282301"/>
    <lineage>
        <taxon>Eukaryota</taxon>
        <taxon>Metazoa</taxon>
        <taxon>Spiralia</taxon>
        <taxon>Lophotrochozoa</taxon>
        <taxon>Platyhelminthes</taxon>
        <taxon>Rhabditophora</taxon>
        <taxon>Macrostomorpha</taxon>
        <taxon>Macrostomida</taxon>
        <taxon>Macrostomidae</taxon>
        <taxon>Macrostomum</taxon>
    </lineage>
</organism>
<feature type="domain" description="DUF4461" evidence="3">
    <location>
        <begin position="145"/>
        <end position="465"/>
    </location>
</feature>
<dbReference type="PANTHER" id="PTHR31596:SF1">
    <property type="entry name" value="T-CELL ACTIVATION INHIBITOR, MITOCHONDRIAL"/>
    <property type="match status" value="1"/>
</dbReference>
<dbReference type="InterPro" id="IPR028031">
    <property type="entry name" value="DUF4460"/>
</dbReference>
<feature type="compositionally biased region" description="Polar residues" evidence="1">
    <location>
        <begin position="117"/>
        <end position="135"/>
    </location>
</feature>
<protein>
    <submittedName>
        <fullName evidence="5">DUF4461 domain-containing protein</fullName>
    </submittedName>
</protein>
<evidence type="ECO:0000256" key="1">
    <source>
        <dbReference type="SAM" id="MobiDB-lite"/>
    </source>
</evidence>
<evidence type="ECO:0000259" key="3">
    <source>
        <dbReference type="Pfam" id="PF14688"/>
    </source>
</evidence>
<dbReference type="WBParaSite" id="maker-uti_cns_0045491-snap-gene-0.4-mRNA-1">
    <property type="protein sequence ID" value="maker-uti_cns_0045491-snap-gene-0.4-mRNA-1"/>
    <property type="gene ID" value="maker-uti_cns_0045491-snap-gene-0.4"/>
</dbReference>
<evidence type="ECO:0000313" key="5">
    <source>
        <dbReference type="WBParaSite" id="maker-uti_cns_0045491-snap-gene-0.4-mRNA-1"/>
    </source>
</evidence>
<feature type="region of interest" description="Disordered" evidence="1">
    <location>
        <begin position="110"/>
        <end position="144"/>
    </location>
</feature>